<sequence>MGSNDDEMPLGSMTGDKDIYNIVWGKHDKPMQIQNFMTKSDDAQFIKDMFDPTPYDILNLLFSENILSHIVFHTNLYAQQNFLKIGKTYKQTNIHEIKTFLGINLLMDIRSLPSYRDY</sequence>
<dbReference type="AlphaFoldDB" id="A0AAF5DID3"/>
<accession>A0AAF5DID3</accession>
<evidence type="ECO:0000313" key="3">
    <source>
        <dbReference type="WBParaSite" id="TCONS_00013341.p1"/>
    </source>
</evidence>
<dbReference type="WBParaSite" id="TCONS_00013341.p1">
    <property type="protein sequence ID" value="TCONS_00013341.p1"/>
    <property type="gene ID" value="XLOC_009204"/>
</dbReference>
<dbReference type="Proteomes" id="UP000035681">
    <property type="component" value="Unplaced"/>
</dbReference>
<feature type="domain" description="PiggyBac transposable element-derived protein" evidence="1">
    <location>
        <begin position="53"/>
        <end position="118"/>
    </location>
</feature>
<keyword evidence="2" id="KW-1185">Reference proteome</keyword>
<protein>
    <recommendedName>
        <fullName evidence="1">PiggyBac transposable element-derived protein domain-containing protein</fullName>
    </recommendedName>
</protein>
<dbReference type="Pfam" id="PF13843">
    <property type="entry name" value="DDE_Tnp_1_7"/>
    <property type="match status" value="1"/>
</dbReference>
<name>A0AAF5DID3_STRER</name>
<evidence type="ECO:0000313" key="2">
    <source>
        <dbReference type="Proteomes" id="UP000035681"/>
    </source>
</evidence>
<proteinExistence type="predicted"/>
<organism evidence="2 3">
    <name type="scientific">Strongyloides stercoralis</name>
    <name type="common">Threadworm</name>
    <dbReference type="NCBI Taxonomy" id="6248"/>
    <lineage>
        <taxon>Eukaryota</taxon>
        <taxon>Metazoa</taxon>
        <taxon>Ecdysozoa</taxon>
        <taxon>Nematoda</taxon>
        <taxon>Chromadorea</taxon>
        <taxon>Rhabditida</taxon>
        <taxon>Tylenchina</taxon>
        <taxon>Panagrolaimomorpha</taxon>
        <taxon>Strongyloidoidea</taxon>
        <taxon>Strongyloididae</taxon>
        <taxon>Strongyloides</taxon>
    </lineage>
</organism>
<reference evidence="3" key="1">
    <citation type="submission" date="2024-02" db="UniProtKB">
        <authorList>
            <consortium name="WormBaseParasite"/>
        </authorList>
    </citation>
    <scope>IDENTIFICATION</scope>
</reference>
<dbReference type="InterPro" id="IPR029526">
    <property type="entry name" value="PGBD"/>
</dbReference>
<evidence type="ECO:0000259" key="1">
    <source>
        <dbReference type="Pfam" id="PF13843"/>
    </source>
</evidence>